<reference evidence="6 7" key="1">
    <citation type="submission" date="2017-11" db="EMBL/GenBank/DDBJ databases">
        <title>Evolution of Phototrophy in the Chloroflexi Phylum Driven by Horizontal Gene Transfer.</title>
        <authorList>
            <person name="Ward L.M."/>
            <person name="Hemp J."/>
            <person name="Shih P.M."/>
            <person name="Mcglynn S.E."/>
            <person name="Fischer W."/>
        </authorList>
    </citation>
    <scope>NUCLEOTIDE SEQUENCE [LARGE SCALE GENOMIC DNA]</scope>
    <source>
        <strain evidence="6">JP3_7</strain>
    </source>
</reference>
<dbReference type="Proteomes" id="UP000230790">
    <property type="component" value="Unassembled WGS sequence"/>
</dbReference>
<dbReference type="InterPro" id="IPR017941">
    <property type="entry name" value="Rieske_2Fe-2S"/>
</dbReference>
<accession>A0A2M8QDI7</accession>
<proteinExistence type="predicted"/>
<dbReference type="PANTHER" id="PTHR21496:SF23">
    <property type="entry name" value="3-PHENYLPROPIONATE_CINNAMIC ACID DIOXYGENASE FERREDOXIN SUBUNIT"/>
    <property type="match status" value="1"/>
</dbReference>
<dbReference type="CDD" id="cd03528">
    <property type="entry name" value="Rieske_RO_ferredoxin"/>
    <property type="match status" value="1"/>
</dbReference>
<dbReference type="SUPFAM" id="SSF50022">
    <property type="entry name" value="ISP domain"/>
    <property type="match status" value="1"/>
</dbReference>
<keyword evidence="4" id="KW-0411">Iron-sulfur</keyword>
<comment type="caution">
    <text evidence="6">The sequence shown here is derived from an EMBL/GenBank/DDBJ whole genome shotgun (WGS) entry which is preliminary data.</text>
</comment>
<gene>
    <name evidence="6" type="ORF">CUN48_06400</name>
</gene>
<dbReference type="InterPro" id="IPR036922">
    <property type="entry name" value="Rieske_2Fe-2S_sf"/>
</dbReference>
<dbReference type="Gene3D" id="2.102.10.10">
    <property type="entry name" value="Rieske [2Fe-2S] iron-sulphur domain"/>
    <property type="match status" value="1"/>
</dbReference>
<dbReference type="PROSITE" id="PS51296">
    <property type="entry name" value="RIESKE"/>
    <property type="match status" value="1"/>
</dbReference>
<keyword evidence="1" id="KW-0001">2Fe-2S</keyword>
<organism evidence="6 7">
    <name type="scientific">Candidatus Thermofonsia Clade 3 bacterium</name>
    <dbReference type="NCBI Taxonomy" id="2364212"/>
    <lineage>
        <taxon>Bacteria</taxon>
        <taxon>Bacillati</taxon>
        <taxon>Chloroflexota</taxon>
        <taxon>Candidatus Thermofontia</taxon>
        <taxon>Candidatus Thermofonsia Clade 3</taxon>
    </lineage>
</organism>
<evidence type="ECO:0000313" key="7">
    <source>
        <dbReference type="Proteomes" id="UP000230790"/>
    </source>
</evidence>
<dbReference type="PANTHER" id="PTHR21496">
    <property type="entry name" value="FERREDOXIN-RELATED"/>
    <property type="match status" value="1"/>
</dbReference>
<evidence type="ECO:0000259" key="5">
    <source>
        <dbReference type="PROSITE" id="PS51296"/>
    </source>
</evidence>
<evidence type="ECO:0000256" key="2">
    <source>
        <dbReference type="ARBA" id="ARBA00022723"/>
    </source>
</evidence>
<dbReference type="AlphaFoldDB" id="A0A2M8QDI7"/>
<evidence type="ECO:0000256" key="1">
    <source>
        <dbReference type="ARBA" id="ARBA00022714"/>
    </source>
</evidence>
<sequence length="110" mass="12106">MVEVGYMADTFVFAAKLDEVKEGEITTIVIDETPIALTKLNGEVRAFGDICTHDDGPLAEGHIEGQCVVCPRHGARFDLFTGQPTFPAVVKIPIYETKIEGDEIKVKIER</sequence>
<dbReference type="Pfam" id="PF00355">
    <property type="entry name" value="Rieske"/>
    <property type="match status" value="1"/>
</dbReference>
<dbReference type="GO" id="GO:0004497">
    <property type="term" value="F:monooxygenase activity"/>
    <property type="evidence" value="ECO:0007669"/>
    <property type="project" value="UniProtKB-ARBA"/>
</dbReference>
<keyword evidence="3" id="KW-0408">Iron</keyword>
<feature type="domain" description="Rieske" evidence="5">
    <location>
        <begin position="12"/>
        <end position="106"/>
    </location>
</feature>
<name>A0A2M8QDI7_9CHLR</name>
<evidence type="ECO:0000313" key="6">
    <source>
        <dbReference type="EMBL" id="PJF47867.1"/>
    </source>
</evidence>
<protein>
    <recommendedName>
        <fullName evidence="5">Rieske domain-containing protein</fullName>
    </recommendedName>
</protein>
<dbReference type="GO" id="GO:0051537">
    <property type="term" value="F:2 iron, 2 sulfur cluster binding"/>
    <property type="evidence" value="ECO:0007669"/>
    <property type="project" value="UniProtKB-KW"/>
</dbReference>
<evidence type="ECO:0000256" key="3">
    <source>
        <dbReference type="ARBA" id="ARBA00023004"/>
    </source>
</evidence>
<dbReference type="EMBL" id="PGTN01000032">
    <property type="protein sequence ID" value="PJF47867.1"/>
    <property type="molecule type" value="Genomic_DNA"/>
</dbReference>
<dbReference type="GO" id="GO:0046872">
    <property type="term" value="F:metal ion binding"/>
    <property type="evidence" value="ECO:0007669"/>
    <property type="project" value="UniProtKB-KW"/>
</dbReference>
<keyword evidence="2" id="KW-0479">Metal-binding</keyword>
<evidence type="ECO:0000256" key="4">
    <source>
        <dbReference type="ARBA" id="ARBA00023014"/>
    </source>
</evidence>
<dbReference type="GO" id="GO:0016705">
    <property type="term" value="F:oxidoreductase activity, acting on paired donors, with incorporation or reduction of molecular oxygen"/>
    <property type="evidence" value="ECO:0007669"/>
    <property type="project" value="UniProtKB-ARBA"/>
</dbReference>